<name>A0A1X0NT13_9TRYP</name>
<evidence type="ECO:0000313" key="3">
    <source>
        <dbReference type="Proteomes" id="UP000192257"/>
    </source>
</evidence>
<reference evidence="2 3" key="1">
    <citation type="submission" date="2017-03" db="EMBL/GenBank/DDBJ databases">
        <title>An alternative strategy for trypanosome survival in the mammalian bloodstream revealed through genome and transcriptome analysis of the ubiquitous bovine parasite Trypanosoma (Megatrypanum) theileri.</title>
        <authorList>
            <person name="Kelly S."/>
            <person name="Ivens A."/>
            <person name="Mott A."/>
            <person name="O'Neill E."/>
            <person name="Emms D."/>
            <person name="Macleod O."/>
            <person name="Voorheis P."/>
            <person name="Matthews J."/>
            <person name="Matthews K."/>
            <person name="Carrington M."/>
        </authorList>
    </citation>
    <scope>NUCLEOTIDE SEQUENCE [LARGE SCALE GENOMIC DNA]</scope>
    <source>
        <strain evidence="2">Edinburgh</strain>
    </source>
</reference>
<sequence>MEAAASSSSSSALVIWGSTGKRLQFTRQELQMPESVKSKSNYHFFEKQWDTVAGFWMNRVLKEASLQHMTVENIVQCIVNDIERRWEQRKKEKTLYKKKKRLLDRQNITAAGMPSPHVLLTNFVSLNTYRELIATDKFQELVLSVIEKVEELAKEKVIRHTILVDDSEGNNNDNHNNNGNNSQVGTEKNEDQNKKRKLEEGSELTFDDHVAIVCTLSSEVRAASVVAELHGSKFDSRVVMCRFYDL</sequence>
<dbReference type="AlphaFoldDB" id="A0A1X0NT13"/>
<dbReference type="EMBL" id="NBCO01000020">
    <property type="protein sequence ID" value="ORC87844.1"/>
    <property type="molecule type" value="Genomic_DNA"/>
</dbReference>
<dbReference type="OrthoDB" id="272391at2759"/>
<keyword evidence="3" id="KW-1185">Reference proteome</keyword>
<organism evidence="2 3">
    <name type="scientific">Trypanosoma theileri</name>
    <dbReference type="NCBI Taxonomy" id="67003"/>
    <lineage>
        <taxon>Eukaryota</taxon>
        <taxon>Discoba</taxon>
        <taxon>Euglenozoa</taxon>
        <taxon>Kinetoplastea</taxon>
        <taxon>Metakinetoplastina</taxon>
        <taxon>Trypanosomatida</taxon>
        <taxon>Trypanosomatidae</taxon>
        <taxon>Trypanosoma</taxon>
    </lineage>
</organism>
<proteinExistence type="predicted"/>
<dbReference type="GeneID" id="39986718"/>
<accession>A0A1X0NT13</accession>
<feature type="compositionally biased region" description="Basic and acidic residues" evidence="1">
    <location>
        <begin position="187"/>
        <end position="200"/>
    </location>
</feature>
<dbReference type="RefSeq" id="XP_028881910.1">
    <property type="nucleotide sequence ID" value="XM_029026938.1"/>
</dbReference>
<comment type="caution">
    <text evidence="2">The sequence shown here is derived from an EMBL/GenBank/DDBJ whole genome shotgun (WGS) entry which is preliminary data.</text>
</comment>
<feature type="compositionally biased region" description="Low complexity" evidence="1">
    <location>
        <begin position="169"/>
        <end position="181"/>
    </location>
</feature>
<dbReference type="Proteomes" id="UP000192257">
    <property type="component" value="Unassembled WGS sequence"/>
</dbReference>
<protein>
    <submittedName>
        <fullName evidence="2">Uncharacterized protein</fullName>
    </submittedName>
</protein>
<evidence type="ECO:0000256" key="1">
    <source>
        <dbReference type="SAM" id="MobiDB-lite"/>
    </source>
</evidence>
<evidence type="ECO:0000313" key="2">
    <source>
        <dbReference type="EMBL" id="ORC87844.1"/>
    </source>
</evidence>
<gene>
    <name evidence="2" type="ORF">TM35_000202530</name>
</gene>
<dbReference type="VEuPathDB" id="TriTrypDB:TM35_000202530"/>
<feature type="region of interest" description="Disordered" evidence="1">
    <location>
        <begin position="166"/>
        <end position="200"/>
    </location>
</feature>